<reference evidence="1 2" key="1">
    <citation type="submission" date="2021-02" db="EMBL/GenBank/DDBJ databases">
        <title>Activity-based single-cell genomes from oceanic crustal fluid captures similar information to metagenomic and metatranscriptomic surveys with orders of magnitude less sampling.</title>
        <authorList>
            <person name="D'Angelo T.S."/>
            <person name="Orcutt B.N."/>
        </authorList>
    </citation>
    <scope>NUCLEOTIDE SEQUENCE [LARGE SCALE GENOMIC DNA]</scope>
    <source>
        <strain evidence="1">AH-315-G02</strain>
    </source>
</reference>
<evidence type="ECO:0000313" key="2">
    <source>
        <dbReference type="Proteomes" id="UP000717534"/>
    </source>
</evidence>
<gene>
    <name evidence="1" type="ORF">JYU06_05435</name>
</gene>
<dbReference type="Proteomes" id="UP000717534">
    <property type="component" value="Unassembled WGS sequence"/>
</dbReference>
<evidence type="ECO:0000313" key="1">
    <source>
        <dbReference type="EMBL" id="MBN4068944.1"/>
    </source>
</evidence>
<accession>A0ABS3AW11</accession>
<sequence length="122" mass="13960">MAAIKFVLGANILQFSKGIQYPVHKPVRKAQVRDRTGGGTWRREDLGLTIRTFPIVFKGLPLDDYNNLMNFHDQICNGIEHEFTYYDEDGVPHTVLMLTEEVDFPQTSFQRFSGELLLEVVG</sequence>
<organism evidence="1 2">
    <name type="scientific">Desulfotalea psychrophila</name>
    <dbReference type="NCBI Taxonomy" id="84980"/>
    <lineage>
        <taxon>Bacteria</taxon>
        <taxon>Pseudomonadati</taxon>
        <taxon>Thermodesulfobacteriota</taxon>
        <taxon>Desulfobulbia</taxon>
        <taxon>Desulfobulbales</taxon>
        <taxon>Desulfocapsaceae</taxon>
        <taxon>Desulfotalea</taxon>
    </lineage>
</organism>
<name>A0ABS3AW11_9BACT</name>
<comment type="caution">
    <text evidence="1">The sequence shown here is derived from an EMBL/GenBank/DDBJ whole genome shotgun (WGS) entry which is preliminary data.</text>
</comment>
<dbReference type="EMBL" id="JAFITO010000088">
    <property type="protein sequence ID" value="MBN4068944.1"/>
    <property type="molecule type" value="Genomic_DNA"/>
</dbReference>
<protein>
    <submittedName>
        <fullName evidence="1">Uncharacterized protein</fullName>
    </submittedName>
</protein>
<keyword evidence="2" id="KW-1185">Reference proteome</keyword>
<proteinExistence type="predicted"/>